<gene>
    <name evidence="1" type="ORF">BZK42_26810</name>
</gene>
<accession>A0A1V8NRM2</accession>
<dbReference type="RefSeq" id="WP_040233130.1">
    <property type="nucleotide sequence ID" value="NZ_CP077406.1"/>
</dbReference>
<dbReference type="Gene3D" id="3.40.50.620">
    <property type="entry name" value="HUPs"/>
    <property type="match status" value="1"/>
</dbReference>
<evidence type="ECO:0008006" key="3">
    <source>
        <dbReference type="Google" id="ProtNLM"/>
    </source>
</evidence>
<dbReference type="InterPro" id="IPR014729">
    <property type="entry name" value="Rossmann-like_a/b/a_fold"/>
</dbReference>
<dbReference type="AlphaFoldDB" id="A0A1V8NRM2"/>
<evidence type="ECO:0000313" key="2">
    <source>
        <dbReference type="Proteomes" id="UP000192573"/>
    </source>
</evidence>
<comment type="caution">
    <text evidence="1">The sequence shown here is derived from an EMBL/GenBank/DDBJ whole genome shotgun (WGS) entry which is preliminary data.</text>
</comment>
<sequence length="507" mass="58879">MKRIISYDNGTSIFADKRFNVFIGEITFIWYGDLWIENKKLNHNLLSKSFIDDNFILSSITGMGVFIILDSINNLIKAYTTTHKSDYVFYRKLDSTIYISIGIKKIISVVNKPKICIDSIKDYIFNNQLFHEKTIFYGVDFFKPGHIEILDKNLKSIDSCFRINQATTNDIFKNITDNIIKSLDERETGLFYSGGFDSSLLLYSMKEAGIKFKAYHKELTINNNETEYHTAQYKTNKIGIELIKINEILDYSLEPYFEQNYNFPHQIPICLSYDPSGIVTHGMYNSPIQFFCGHGGDAVFGQNTIGLACIDALIDKGFYFALRKMTDLATLKGMTLRNIMINCFNEREKIFKKNAPGKIEHIKNIIDSLYSTYTIDNNEKINVIAPILFENIIDVFLSIPSYEHYNRHMDRSIIRSLAAEKFKDNSLLEKSKKSSSTIIFNILNKKQNQIHRIIKRSKLLQLIELNDNVFKSMLYEQSNIIYKPENYLLVHKLYQMAIYLKTNNIEI</sequence>
<name>A0A1V8NRM2_CITBR</name>
<dbReference type="Proteomes" id="UP000192573">
    <property type="component" value="Unassembled WGS sequence"/>
</dbReference>
<protein>
    <recommendedName>
        <fullName evidence="3">Asparagine synthetase domain-containing protein</fullName>
    </recommendedName>
</protein>
<dbReference type="SUPFAM" id="SSF52402">
    <property type="entry name" value="Adenine nucleotide alpha hydrolases-like"/>
    <property type="match status" value="1"/>
</dbReference>
<proteinExistence type="predicted"/>
<organism evidence="1 2">
    <name type="scientific">Citrobacter braakii</name>
    <dbReference type="NCBI Taxonomy" id="57706"/>
    <lineage>
        <taxon>Bacteria</taxon>
        <taxon>Pseudomonadati</taxon>
        <taxon>Pseudomonadota</taxon>
        <taxon>Gammaproteobacteria</taxon>
        <taxon>Enterobacterales</taxon>
        <taxon>Enterobacteriaceae</taxon>
        <taxon>Citrobacter</taxon>
        <taxon>Citrobacter freundii complex</taxon>
    </lineage>
</organism>
<evidence type="ECO:0000313" key="1">
    <source>
        <dbReference type="EMBL" id="OQM39069.1"/>
    </source>
</evidence>
<reference evidence="1 2" key="1">
    <citation type="submission" date="2017-03" db="EMBL/GenBank/DDBJ databases">
        <authorList>
            <person name="Afonso C.L."/>
            <person name="Miller P.J."/>
            <person name="Scott M.A."/>
            <person name="Spackman E."/>
            <person name="Goraichik I."/>
            <person name="Dimitrov K.M."/>
            <person name="Suarez D.L."/>
            <person name="Swayne D.E."/>
        </authorList>
    </citation>
    <scope>NUCLEOTIDE SEQUENCE [LARGE SCALE GENOMIC DNA]</scope>
    <source>
        <strain evidence="1 2">ATCC 51113</strain>
    </source>
</reference>
<dbReference type="EMBL" id="NAEW01000035">
    <property type="protein sequence ID" value="OQM39069.1"/>
    <property type="molecule type" value="Genomic_DNA"/>
</dbReference>